<dbReference type="SMART" id="SM00342">
    <property type="entry name" value="HTH_ARAC"/>
    <property type="match status" value="1"/>
</dbReference>
<organism evidence="5">
    <name type="scientific">Candidatus Enterococcus dunnyi</name>
    <dbReference type="NCBI Taxonomy" id="1834192"/>
    <lineage>
        <taxon>Bacteria</taxon>
        <taxon>Bacillati</taxon>
        <taxon>Bacillota</taxon>
        <taxon>Bacilli</taxon>
        <taxon>Lactobacillales</taxon>
        <taxon>Enterococcaceae</taxon>
        <taxon>Enterococcus</taxon>
    </lineage>
</organism>
<dbReference type="Pfam" id="PF12833">
    <property type="entry name" value="HTH_18"/>
    <property type="match status" value="1"/>
</dbReference>
<keyword evidence="7" id="KW-1185">Reference proteome</keyword>
<dbReference type="EMBL" id="NIBQ01000002">
    <property type="protein sequence ID" value="OUZ33244.1"/>
    <property type="molecule type" value="Genomic_DNA"/>
</dbReference>
<evidence type="ECO:0000313" key="7">
    <source>
        <dbReference type="Proteomes" id="UP000196151"/>
    </source>
</evidence>
<dbReference type="InterPro" id="IPR009057">
    <property type="entry name" value="Homeodomain-like_sf"/>
</dbReference>
<evidence type="ECO:0000256" key="2">
    <source>
        <dbReference type="ARBA" id="ARBA00023125"/>
    </source>
</evidence>
<dbReference type="PROSITE" id="PS00041">
    <property type="entry name" value="HTH_ARAC_FAMILY_1"/>
    <property type="match status" value="1"/>
</dbReference>
<dbReference type="AlphaFoldDB" id="A0A200J7T7"/>
<sequence length="444" mass="50825">MTPDMLNHLLNEIEEHLTVDLTAEELAKKSGYSVYYFYRLFSLNIGKSFSAYQLDRRLKKVLQAAQQGQTFSSASALYGFDTYAGFYKAFIKEYGCSPRKYLAIHKNETKNTELLEVTFMRLSTREIKELLKNWPIDPTLKINNVSPVQSFNHPKNVWAIGEEYFLHQTTDRSGELKNIALAEALQKQNFASSLPIPTRNGQLFIENDSLILLKKGIDGTALSLTDILSSRSKRYALAYGQAIARLHQAFLALDTQILCDSSDLFSLLKTWAVPHVKKQAQQWNLAIPNDFFDNYLVEFEQFQGKLPIQIIHRDPNFSNILFLEESVNGFIDFDLSEKNIRLFDPCYCATSILSQMTPSQYDEWPSILAAILQGYDLESPLSQAEKSTGFHVVCAIQLICVAYFEDQENKDETFKRLAAANRNMLTFIIHQQKLIQSIFKEISH</sequence>
<evidence type="ECO:0000256" key="3">
    <source>
        <dbReference type="ARBA" id="ARBA00023163"/>
    </source>
</evidence>
<dbReference type="OrthoDB" id="48950at2"/>
<dbReference type="RefSeq" id="WP_087641048.1">
    <property type="nucleotide sequence ID" value="NZ_CP147246.1"/>
</dbReference>
<dbReference type="InterPro" id="IPR018062">
    <property type="entry name" value="HTH_AraC-typ_CS"/>
</dbReference>
<dbReference type="InterPro" id="IPR002575">
    <property type="entry name" value="Aminoglycoside_PTrfase"/>
</dbReference>
<proteinExistence type="predicted"/>
<evidence type="ECO:0000259" key="4">
    <source>
        <dbReference type="PROSITE" id="PS01124"/>
    </source>
</evidence>
<keyword evidence="1" id="KW-0805">Transcription regulation</keyword>
<evidence type="ECO:0000313" key="6">
    <source>
        <dbReference type="EMBL" id="WYJ93624.1"/>
    </source>
</evidence>
<feature type="domain" description="HTH araC/xylS-type" evidence="4">
    <location>
        <begin position="7"/>
        <end position="104"/>
    </location>
</feature>
<reference evidence="5" key="1">
    <citation type="submission" date="2017-05" db="EMBL/GenBank/DDBJ databases">
        <title>The Genome Sequence of Enterococcus sp. 9D6_DIV0238.</title>
        <authorList>
            <consortium name="The Broad Institute Genomics Platform"/>
            <consortium name="The Broad Institute Genomic Center for Infectious Diseases"/>
            <person name="Earl A."/>
            <person name="Manson A."/>
            <person name="Schwartman J."/>
            <person name="Gilmore M."/>
            <person name="Abouelleil A."/>
            <person name="Cao P."/>
            <person name="Chapman S."/>
            <person name="Cusick C."/>
            <person name="Shea T."/>
            <person name="Young S."/>
            <person name="Neafsey D."/>
            <person name="Nusbaum C."/>
            <person name="Birren B."/>
        </authorList>
    </citation>
    <scope>NUCLEOTIDE SEQUENCE [LARGE SCALE GENOMIC DNA]</scope>
    <source>
        <strain evidence="5">9D6_DIV0238</strain>
    </source>
</reference>
<dbReference type="Gene3D" id="3.90.1200.10">
    <property type="match status" value="1"/>
</dbReference>
<evidence type="ECO:0000313" key="5">
    <source>
        <dbReference type="EMBL" id="OUZ33244.1"/>
    </source>
</evidence>
<name>A0A200J7T7_9ENTE</name>
<dbReference type="PROSITE" id="PS01124">
    <property type="entry name" value="HTH_ARAC_FAMILY_2"/>
    <property type="match status" value="1"/>
</dbReference>
<dbReference type="SUPFAM" id="SSF46689">
    <property type="entry name" value="Homeodomain-like"/>
    <property type="match status" value="1"/>
</dbReference>
<evidence type="ECO:0000256" key="1">
    <source>
        <dbReference type="ARBA" id="ARBA00023015"/>
    </source>
</evidence>
<gene>
    <name evidence="6" type="ORF">A5889_001125</name>
    <name evidence="5" type="ORF">A5889_001954</name>
</gene>
<dbReference type="SUPFAM" id="SSF56112">
    <property type="entry name" value="Protein kinase-like (PK-like)"/>
    <property type="match status" value="1"/>
</dbReference>
<dbReference type="GO" id="GO:0043565">
    <property type="term" value="F:sequence-specific DNA binding"/>
    <property type="evidence" value="ECO:0007669"/>
    <property type="project" value="InterPro"/>
</dbReference>
<dbReference type="InterPro" id="IPR018060">
    <property type="entry name" value="HTH_AraC"/>
</dbReference>
<reference evidence="6" key="2">
    <citation type="submission" date="2017-05" db="EMBL/GenBank/DDBJ databases">
        <authorList>
            <consortium name="The Broad Institute Genomics Platform"/>
            <consortium name="The Broad Institute Genomic Center for Infectious Diseases"/>
            <person name="Earl A."/>
            <person name="Manson A."/>
            <person name="Schwartman J."/>
            <person name="Gilmore M."/>
            <person name="Abouelleil A."/>
            <person name="Cao P."/>
            <person name="Chapman S."/>
            <person name="Cusick C."/>
            <person name="Shea T."/>
            <person name="Young S."/>
            <person name="Neafsey D."/>
            <person name="Nusbaum C."/>
            <person name="Birren B."/>
        </authorList>
    </citation>
    <scope>NUCLEOTIDE SEQUENCE</scope>
    <source>
        <strain evidence="6">9D6_DIV0238</strain>
    </source>
</reference>
<dbReference type="EMBL" id="CP147246">
    <property type="protein sequence ID" value="WYJ93624.1"/>
    <property type="molecule type" value="Genomic_DNA"/>
</dbReference>
<keyword evidence="3" id="KW-0804">Transcription</keyword>
<reference evidence="6" key="3">
    <citation type="submission" date="2024-03" db="EMBL/GenBank/DDBJ databases">
        <title>The Genome Sequence of Enterococcus sp. DIV0238c.</title>
        <authorList>
            <consortium name="The Broad Institute Genomics Platform"/>
            <consortium name="The Broad Institute Microbial Omics Core"/>
            <consortium name="The Broad Institute Genomic Center for Infectious Diseases"/>
            <person name="Earl A."/>
            <person name="Manson A."/>
            <person name="Gilmore M."/>
            <person name="Schwartman J."/>
            <person name="Shea T."/>
            <person name="Abouelleil A."/>
            <person name="Cao P."/>
            <person name="Chapman S."/>
            <person name="Cusick C."/>
            <person name="Young S."/>
            <person name="Neafsey D."/>
            <person name="Nusbaum C."/>
            <person name="Birren B."/>
        </authorList>
    </citation>
    <scope>NUCLEOTIDE SEQUENCE</scope>
    <source>
        <strain evidence="6">9D6_DIV0238</strain>
    </source>
</reference>
<dbReference type="GO" id="GO:0003700">
    <property type="term" value="F:DNA-binding transcription factor activity"/>
    <property type="evidence" value="ECO:0007669"/>
    <property type="project" value="InterPro"/>
</dbReference>
<dbReference type="Pfam" id="PF01636">
    <property type="entry name" value="APH"/>
    <property type="match status" value="1"/>
</dbReference>
<accession>A0A200J7T7</accession>
<dbReference type="Gene3D" id="1.10.10.60">
    <property type="entry name" value="Homeodomain-like"/>
    <property type="match status" value="1"/>
</dbReference>
<dbReference type="Proteomes" id="UP000196151">
    <property type="component" value="Chromosome"/>
</dbReference>
<protein>
    <recommendedName>
        <fullName evidence="4">HTH araC/xylS-type domain-containing protein</fullName>
    </recommendedName>
</protein>
<keyword evidence="2" id="KW-0238">DNA-binding</keyword>
<dbReference type="InterPro" id="IPR050959">
    <property type="entry name" value="MarA-like"/>
</dbReference>
<dbReference type="PANTHER" id="PTHR47504:SF5">
    <property type="entry name" value="RIGHT ORIGIN-BINDING PROTEIN"/>
    <property type="match status" value="1"/>
</dbReference>
<dbReference type="PANTHER" id="PTHR47504">
    <property type="entry name" value="RIGHT ORIGIN-BINDING PROTEIN"/>
    <property type="match status" value="1"/>
</dbReference>
<dbReference type="InterPro" id="IPR011009">
    <property type="entry name" value="Kinase-like_dom_sf"/>
</dbReference>